<dbReference type="Proteomes" id="UP000001818">
    <property type="component" value="Chromosome"/>
</dbReference>
<gene>
    <name evidence="1" type="ordered locus">RPD_2149</name>
</gene>
<dbReference type="HOGENOM" id="CLU_2702405_0_0_5"/>
<name>Q138V5_RHOPS</name>
<dbReference type="KEGG" id="rpd:RPD_2149"/>
<sequence length="73" mass="7640">MANVGGAECAGARQRIVNLRRRQSDVGIEKKGRCGVPAAAATRGLSALGRFRPAALNDLAALSGRNFQPPVRP</sequence>
<evidence type="ECO:0000313" key="1">
    <source>
        <dbReference type="EMBL" id="ABE39384.1"/>
    </source>
</evidence>
<dbReference type="EMBL" id="CP000283">
    <property type="protein sequence ID" value="ABE39384.1"/>
    <property type="molecule type" value="Genomic_DNA"/>
</dbReference>
<evidence type="ECO:0000313" key="2">
    <source>
        <dbReference type="Proteomes" id="UP000001818"/>
    </source>
</evidence>
<dbReference type="AlphaFoldDB" id="Q138V5"/>
<accession>Q138V5</accession>
<reference evidence="1 2" key="1">
    <citation type="submission" date="2006-03" db="EMBL/GenBank/DDBJ databases">
        <title>Complete sequence of Rhodopseudomonas palustris BisB5.</title>
        <authorList>
            <consortium name="US DOE Joint Genome Institute"/>
            <person name="Copeland A."/>
            <person name="Lucas S."/>
            <person name="Lapidus A."/>
            <person name="Barry K."/>
            <person name="Detter J.C."/>
            <person name="Glavina del Rio T."/>
            <person name="Hammon N."/>
            <person name="Israni S."/>
            <person name="Dalin E."/>
            <person name="Tice H."/>
            <person name="Pitluck S."/>
            <person name="Chain P."/>
            <person name="Malfatti S."/>
            <person name="Shin M."/>
            <person name="Vergez L."/>
            <person name="Schmutz J."/>
            <person name="Larimer F."/>
            <person name="Land M."/>
            <person name="Hauser L."/>
            <person name="Pelletier D.A."/>
            <person name="Kyrpides N."/>
            <person name="Lykidis A."/>
            <person name="Oda Y."/>
            <person name="Harwood C.S."/>
            <person name="Richardson P."/>
        </authorList>
    </citation>
    <scope>NUCLEOTIDE SEQUENCE [LARGE SCALE GENOMIC DNA]</scope>
    <source>
        <strain evidence="1 2">BisB5</strain>
    </source>
</reference>
<proteinExistence type="predicted"/>
<organism evidence="1 2">
    <name type="scientific">Rhodopseudomonas palustris (strain BisB5)</name>
    <dbReference type="NCBI Taxonomy" id="316057"/>
    <lineage>
        <taxon>Bacteria</taxon>
        <taxon>Pseudomonadati</taxon>
        <taxon>Pseudomonadota</taxon>
        <taxon>Alphaproteobacteria</taxon>
        <taxon>Hyphomicrobiales</taxon>
        <taxon>Nitrobacteraceae</taxon>
        <taxon>Rhodopseudomonas</taxon>
    </lineage>
</organism>
<protein>
    <submittedName>
        <fullName evidence="1">Uncharacterized protein</fullName>
    </submittedName>
</protein>